<proteinExistence type="predicted"/>
<dbReference type="AlphaFoldDB" id="A0A9N9CGR4"/>
<keyword evidence="2" id="KW-1185">Reference proteome</keyword>
<accession>A0A9N9CGR4</accession>
<protein>
    <submittedName>
        <fullName evidence="1">12119_t:CDS:1</fullName>
    </submittedName>
</protein>
<dbReference type="Proteomes" id="UP000789570">
    <property type="component" value="Unassembled WGS sequence"/>
</dbReference>
<dbReference type="EMBL" id="CAJVPQ010002502">
    <property type="protein sequence ID" value="CAG8599475.1"/>
    <property type="molecule type" value="Genomic_DNA"/>
</dbReference>
<organism evidence="1 2">
    <name type="scientific">Funneliformis caledonium</name>
    <dbReference type="NCBI Taxonomy" id="1117310"/>
    <lineage>
        <taxon>Eukaryota</taxon>
        <taxon>Fungi</taxon>
        <taxon>Fungi incertae sedis</taxon>
        <taxon>Mucoromycota</taxon>
        <taxon>Glomeromycotina</taxon>
        <taxon>Glomeromycetes</taxon>
        <taxon>Glomerales</taxon>
        <taxon>Glomeraceae</taxon>
        <taxon>Funneliformis</taxon>
    </lineage>
</organism>
<gene>
    <name evidence="1" type="ORF">FCALED_LOCUS8517</name>
</gene>
<sequence>MDRVAEFIEELQSEFIVLIIELSTYSLMSNYMQLLQGEIVSAHTNIAMQFTYITQ</sequence>
<comment type="caution">
    <text evidence="1">The sequence shown here is derived from an EMBL/GenBank/DDBJ whole genome shotgun (WGS) entry which is preliminary data.</text>
</comment>
<name>A0A9N9CGR4_9GLOM</name>
<reference evidence="1" key="1">
    <citation type="submission" date="2021-06" db="EMBL/GenBank/DDBJ databases">
        <authorList>
            <person name="Kallberg Y."/>
            <person name="Tangrot J."/>
            <person name="Rosling A."/>
        </authorList>
    </citation>
    <scope>NUCLEOTIDE SEQUENCE</scope>
    <source>
        <strain evidence="1">UK204</strain>
    </source>
</reference>
<evidence type="ECO:0000313" key="1">
    <source>
        <dbReference type="EMBL" id="CAG8599475.1"/>
    </source>
</evidence>
<evidence type="ECO:0000313" key="2">
    <source>
        <dbReference type="Proteomes" id="UP000789570"/>
    </source>
</evidence>